<feature type="domain" description="DUF4283" evidence="1">
    <location>
        <begin position="8"/>
        <end position="73"/>
    </location>
</feature>
<feature type="non-terminal residue" evidence="2">
    <location>
        <position position="1"/>
    </location>
</feature>
<organism evidence="2 3">
    <name type="scientific">Cephalotus follicularis</name>
    <name type="common">Albany pitcher plant</name>
    <dbReference type="NCBI Taxonomy" id="3775"/>
    <lineage>
        <taxon>Eukaryota</taxon>
        <taxon>Viridiplantae</taxon>
        <taxon>Streptophyta</taxon>
        <taxon>Embryophyta</taxon>
        <taxon>Tracheophyta</taxon>
        <taxon>Spermatophyta</taxon>
        <taxon>Magnoliopsida</taxon>
        <taxon>eudicotyledons</taxon>
        <taxon>Gunneridae</taxon>
        <taxon>Pentapetalae</taxon>
        <taxon>rosids</taxon>
        <taxon>fabids</taxon>
        <taxon>Oxalidales</taxon>
        <taxon>Cephalotaceae</taxon>
        <taxon>Cephalotus</taxon>
    </lineage>
</organism>
<protein>
    <submittedName>
        <fullName evidence="2">DUF4283 domain-containing protein</fullName>
    </submittedName>
</protein>
<dbReference type="EMBL" id="BDDD01001415">
    <property type="protein sequence ID" value="GAV75764.1"/>
    <property type="molecule type" value="Genomic_DNA"/>
</dbReference>
<gene>
    <name evidence="2" type="ORF">CFOL_v3_19240</name>
</gene>
<accession>A0A1Q3C6F7</accession>
<dbReference type="InterPro" id="IPR025558">
    <property type="entry name" value="DUF4283"/>
</dbReference>
<comment type="caution">
    <text evidence="2">The sequence shown here is derived from an EMBL/GenBank/DDBJ whole genome shotgun (WGS) entry which is preliminary data.</text>
</comment>
<dbReference type="Pfam" id="PF14111">
    <property type="entry name" value="DUF4283"/>
    <property type="match status" value="1"/>
</dbReference>
<reference evidence="3" key="1">
    <citation type="submission" date="2016-04" db="EMBL/GenBank/DDBJ databases">
        <title>Cephalotus genome sequencing.</title>
        <authorList>
            <person name="Fukushima K."/>
            <person name="Hasebe M."/>
            <person name="Fang X."/>
        </authorList>
    </citation>
    <scope>NUCLEOTIDE SEQUENCE [LARGE SCALE GENOMIC DNA]</scope>
    <source>
        <strain evidence="3">cv. St1</strain>
    </source>
</reference>
<dbReference type="OrthoDB" id="1938170at2759"/>
<name>A0A1Q3C6F7_CEPFO</name>
<keyword evidence="3" id="KW-1185">Reference proteome</keyword>
<dbReference type="Proteomes" id="UP000187406">
    <property type="component" value="Unassembled WGS sequence"/>
</dbReference>
<proteinExistence type="predicted"/>
<dbReference type="AlphaFoldDB" id="A0A1Q3C6F7"/>
<dbReference type="InParanoid" id="A0A1Q3C6F7"/>
<evidence type="ECO:0000259" key="1">
    <source>
        <dbReference type="Pfam" id="PF14111"/>
    </source>
</evidence>
<evidence type="ECO:0000313" key="2">
    <source>
        <dbReference type="EMBL" id="GAV75764.1"/>
    </source>
</evidence>
<sequence>TTKPFNKEVFKSTIPSIWRPPSGIRCKDIRNNLFLFVLNRNEDRDWISRKEPRIFFNRNLVLLQELNEEIHPSKITWEHCSLRIRVWGVPLVCLSELVGKRIWQSMGF</sequence>
<evidence type="ECO:0000313" key="3">
    <source>
        <dbReference type="Proteomes" id="UP000187406"/>
    </source>
</evidence>